<dbReference type="SMART" id="SM00980">
    <property type="entry name" value="THAP"/>
    <property type="match status" value="1"/>
</dbReference>
<evidence type="ECO:0000259" key="7">
    <source>
        <dbReference type="PROSITE" id="PS50950"/>
    </source>
</evidence>
<evidence type="ECO:0000256" key="2">
    <source>
        <dbReference type="ARBA" id="ARBA00022771"/>
    </source>
</evidence>
<dbReference type="PROSITE" id="PS50950">
    <property type="entry name" value="ZF_THAP"/>
    <property type="match status" value="1"/>
</dbReference>
<evidence type="ECO:0000256" key="6">
    <source>
        <dbReference type="SAM" id="MobiDB-lite"/>
    </source>
</evidence>
<dbReference type="eggNOG" id="ENOG502SWPD">
    <property type="taxonomic scope" value="Eukaryota"/>
</dbReference>
<evidence type="ECO:0000313" key="8">
    <source>
        <dbReference type="EMBL" id="EFX80499.1"/>
    </source>
</evidence>
<sequence length="268" mass="29977">MGKRCVVTGCLNTSNMHYSMFSFPNPLKQNYREPRTYDLAVKRREAWIKAINRPTFNLSQEKCQICSIHFSSGRPAKLVDKNNVDWIPTLFMNGLDIKDNDQIPQKRDSKQNPSPSDTDPPSKQPRIALTNSNQEKETPATPVIEEPVKRKVIYSRPVQPVNGVWPRLTATIITPESINSPCNSLLLSNLGVEKKSVEIVESVLEEKSQSTAGKDTSTADAEDSLPDCDVSAAYCFTSKLKEEKATQVTADEIRLAFQSTASTQTLWK</sequence>
<dbReference type="GO" id="GO:0008270">
    <property type="term" value="F:zinc ion binding"/>
    <property type="evidence" value="ECO:0007669"/>
    <property type="project" value="UniProtKB-KW"/>
</dbReference>
<dbReference type="Proteomes" id="UP000000305">
    <property type="component" value="Unassembled WGS sequence"/>
</dbReference>
<protein>
    <recommendedName>
        <fullName evidence="7">THAP-type domain-containing protein</fullName>
    </recommendedName>
</protein>
<proteinExistence type="predicted"/>
<reference evidence="8 9" key="1">
    <citation type="journal article" date="2011" name="Science">
        <title>The ecoresponsive genome of Daphnia pulex.</title>
        <authorList>
            <person name="Colbourne J.K."/>
            <person name="Pfrender M.E."/>
            <person name="Gilbert D."/>
            <person name="Thomas W.K."/>
            <person name="Tucker A."/>
            <person name="Oakley T.H."/>
            <person name="Tokishita S."/>
            <person name="Aerts A."/>
            <person name="Arnold G.J."/>
            <person name="Basu M.K."/>
            <person name="Bauer D.J."/>
            <person name="Caceres C.E."/>
            <person name="Carmel L."/>
            <person name="Casola C."/>
            <person name="Choi J.H."/>
            <person name="Detter J.C."/>
            <person name="Dong Q."/>
            <person name="Dusheyko S."/>
            <person name="Eads B.D."/>
            <person name="Frohlich T."/>
            <person name="Geiler-Samerotte K.A."/>
            <person name="Gerlach D."/>
            <person name="Hatcher P."/>
            <person name="Jogdeo S."/>
            <person name="Krijgsveld J."/>
            <person name="Kriventseva E.V."/>
            <person name="Kultz D."/>
            <person name="Laforsch C."/>
            <person name="Lindquist E."/>
            <person name="Lopez J."/>
            <person name="Manak J.R."/>
            <person name="Muller J."/>
            <person name="Pangilinan J."/>
            <person name="Patwardhan R.P."/>
            <person name="Pitluck S."/>
            <person name="Pritham E.J."/>
            <person name="Rechtsteiner A."/>
            <person name="Rho M."/>
            <person name="Rogozin I.B."/>
            <person name="Sakarya O."/>
            <person name="Salamov A."/>
            <person name="Schaack S."/>
            <person name="Shapiro H."/>
            <person name="Shiga Y."/>
            <person name="Skalitzky C."/>
            <person name="Smith Z."/>
            <person name="Souvorov A."/>
            <person name="Sung W."/>
            <person name="Tang Z."/>
            <person name="Tsuchiya D."/>
            <person name="Tu H."/>
            <person name="Vos H."/>
            <person name="Wang M."/>
            <person name="Wolf Y.I."/>
            <person name="Yamagata H."/>
            <person name="Yamada T."/>
            <person name="Ye Y."/>
            <person name="Shaw J.R."/>
            <person name="Andrews J."/>
            <person name="Crease T.J."/>
            <person name="Tang H."/>
            <person name="Lucas S.M."/>
            <person name="Robertson H.M."/>
            <person name="Bork P."/>
            <person name="Koonin E.V."/>
            <person name="Zdobnov E.M."/>
            <person name="Grigoriev I.V."/>
            <person name="Lynch M."/>
            <person name="Boore J.L."/>
        </authorList>
    </citation>
    <scope>NUCLEOTIDE SEQUENCE [LARGE SCALE GENOMIC DNA]</scope>
</reference>
<evidence type="ECO:0000256" key="5">
    <source>
        <dbReference type="PROSITE-ProRule" id="PRU00309"/>
    </source>
</evidence>
<evidence type="ECO:0000256" key="4">
    <source>
        <dbReference type="ARBA" id="ARBA00023125"/>
    </source>
</evidence>
<dbReference type="KEGG" id="dpx:DAPPUDRAFT_304137"/>
<accession>E9GJH1</accession>
<dbReference type="Pfam" id="PF05485">
    <property type="entry name" value="THAP"/>
    <property type="match status" value="1"/>
</dbReference>
<name>E9GJH1_DAPPU</name>
<dbReference type="InParanoid" id="E9GJH1"/>
<feature type="compositionally biased region" description="Polar residues" evidence="6">
    <location>
        <begin position="111"/>
        <end position="121"/>
    </location>
</feature>
<dbReference type="HOGENOM" id="CLU_1039216_0_0_1"/>
<feature type="domain" description="THAP-type" evidence="7">
    <location>
        <begin position="1"/>
        <end position="91"/>
    </location>
</feature>
<gene>
    <name evidence="8" type="ORF">DAPPUDRAFT_304137</name>
</gene>
<keyword evidence="1" id="KW-0479">Metal-binding</keyword>
<feature type="region of interest" description="Disordered" evidence="6">
    <location>
        <begin position="98"/>
        <end position="144"/>
    </location>
</feature>
<keyword evidence="9" id="KW-1185">Reference proteome</keyword>
<dbReference type="InterPro" id="IPR006612">
    <property type="entry name" value="THAP_Znf"/>
</dbReference>
<evidence type="ECO:0000256" key="3">
    <source>
        <dbReference type="ARBA" id="ARBA00022833"/>
    </source>
</evidence>
<evidence type="ECO:0000256" key="1">
    <source>
        <dbReference type="ARBA" id="ARBA00022723"/>
    </source>
</evidence>
<keyword evidence="3" id="KW-0862">Zinc</keyword>
<dbReference type="GO" id="GO:0003677">
    <property type="term" value="F:DNA binding"/>
    <property type="evidence" value="ECO:0007669"/>
    <property type="project" value="UniProtKB-UniRule"/>
</dbReference>
<organism evidence="8 9">
    <name type="scientific">Daphnia pulex</name>
    <name type="common">Water flea</name>
    <dbReference type="NCBI Taxonomy" id="6669"/>
    <lineage>
        <taxon>Eukaryota</taxon>
        <taxon>Metazoa</taxon>
        <taxon>Ecdysozoa</taxon>
        <taxon>Arthropoda</taxon>
        <taxon>Crustacea</taxon>
        <taxon>Branchiopoda</taxon>
        <taxon>Diplostraca</taxon>
        <taxon>Cladocera</taxon>
        <taxon>Anomopoda</taxon>
        <taxon>Daphniidae</taxon>
        <taxon>Daphnia</taxon>
    </lineage>
</organism>
<dbReference type="AlphaFoldDB" id="E9GJH1"/>
<dbReference type="SUPFAM" id="SSF57716">
    <property type="entry name" value="Glucocorticoid receptor-like (DNA-binding domain)"/>
    <property type="match status" value="1"/>
</dbReference>
<evidence type="ECO:0000313" key="9">
    <source>
        <dbReference type="Proteomes" id="UP000000305"/>
    </source>
</evidence>
<keyword evidence="2 5" id="KW-0863">Zinc-finger</keyword>
<feature type="compositionally biased region" description="Basic and acidic residues" evidence="6">
    <location>
        <begin position="98"/>
        <end position="110"/>
    </location>
</feature>
<dbReference type="EMBL" id="GL732547">
    <property type="protein sequence ID" value="EFX80499.1"/>
    <property type="molecule type" value="Genomic_DNA"/>
</dbReference>
<keyword evidence="4 5" id="KW-0238">DNA-binding</keyword>
<dbReference type="OrthoDB" id="6375458at2759"/>